<feature type="compositionally biased region" description="Low complexity" evidence="1">
    <location>
        <begin position="39"/>
        <end position="58"/>
    </location>
</feature>
<dbReference type="RefSeq" id="WP_166254276.1">
    <property type="nucleotide sequence ID" value="NZ_JAAMOW010000003.1"/>
</dbReference>
<dbReference type="PANTHER" id="PTHR34315">
    <property type="match status" value="1"/>
</dbReference>
<dbReference type="GO" id="GO:0016702">
    <property type="term" value="F:oxidoreductase activity, acting on single donors with incorporation of molecular oxygen, incorporation of two atoms of oxygen"/>
    <property type="evidence" value="ECO:0007669"/>
    <property type="project" value="InterPro"/>
</dbReference>
<gene>
    <name evidence="3" type="ORF">G7Y85_07485</name>
</gene>
<dbReference type="SUPFAM" id="SSF49482">
    <property type="entry name" value="Aromatic compound dioxygenase"/>
    <property type="match status" value="1"/>
</dbReference>
<evidence type="ECO:0000256" key="1">
    <source>
        <dbReference type="SAM" id="MobiDB-lite"/>
    </source>
</evidence>
<dbReference type="EMBL" id="JAAMOW010000003">
    <property type="protein sequence ID" value="NGY04600.1"/>
    <property type="molecule type" value="Genomic_DNA"/>
</dbReference>
<dbReference type="PROSITE" id="PS51318">
    <property type="entry name" value="TAT"/>
    <property type="match status" value="1"/>
</dbReference>
<dbReference type="Gene3D" id="2.60.130.10">
    <property type="entry name" value="Aromatic compound dioxygenase"/>
    <property type="match status" value="1"/>
</dbReference>
<dbReference type="InterPro" id="IPR000627">
    <property type="entry name" value="Intradiol_dOase_C"/>
</dbReference>
<name>A0A6M2BQN1_9GAMM</name>
<keyword evidence="4" id="KW-1185">Reference proteome</keyword>
<dbReference type="InterPro" id="IPR006311">
    <property type="entry name" value="TAT_signal"/>
</dbReference>
<reference evidence="3 4" key="1">
    <citation type="journal article" date="2014" name="Int. J. Syst. Evol. Microbiol.">
        <title>Solimonas terrae sp. nov., isolated from soil.</title>
        <authorList>
            <person name="Kim S.J."/>
            <person name="Moon J.Y."/>
            <person name="Weon H.Y."/>
            <person name="Ahn J.H."/>
            <person name="Chen W.M."/>
            <person name="Kwon S.W."/>
        </authorList>
    </citation>
    <scope>NUCLEOTIDE SEQUENCE [LARGE SCALE GENOMIC DNA]</scope>
    <source>
        <strain evidence="3 4">KIS83-12</strain>
    </source>
</reference>
<evidence type="ECO:0000259" key="2">
    <source>
        <dbReference type="Pfam" id="PF00775"/>
    </source>
</evidence>
<dbReference type="GO" id="GO:0008199">
    <property type="term" value="F:ferric iron binding"/>
    <property type="evidence" value="ECO:0007669"/>
    <property type="project" value="InterPro"/>
</dbReference>
<sequence>MPAAELAPDPALNRRTALRLIAGAAGALALSACGGASDDSTGTASGADGSTSTTDDAASCSTYDPEETQGPYPADGTSSVNALSQSGINRSDIRASFGSAGSDDAKGVTMQITLTLVDYDNSCEPLAGYWIYIWHCDHAGNYSLYSSAAASENYLRGVQQTDSNGQVTFITYFPACYSGRWPHIHVEIYAATSSQPTTRKQNLLRTTQLCMPEDVCDDVYQSSLYSGSTANLSKVSLDSDNVFGDNTAAQITLETPSFSGNASDGYTAAATLVYSASRS</sequence>
<proteinExistence type="predicted"/>
<feature type="domain" description="Intradiol ring-cleavage dioxygenases" evidence="2">
    <location>
        <begin position="103"/>
        <end position="180"/>
    </location>
</feature>
<organism evidence="3 4">
    <name type="scientific">Solimonas terrae</name>
    <dbReference type="NCBI Taxonomy" id="1396819"/>
    <lineage>
        <taxon>Bacteria</taxon>
        <taxon>Pseudomonadati</taxon>
        <taxon>Pseudomonadota</taxon>
        <taxon>Gammaproteobacteria</taxon>
        <taxon>Nevskiales</taxon>
        <taxon>Nevskiaceae</taxon>
        <taxon>Solimonas</taxon>
    </lineage>
</organism>
<dbReference type="Proteomes" id="UP000472676">
    <property type="component" value="Unassembled WGS sequence"/>
</dbReference>
<dbReference type="AlphaFoldDB" id="A0A6M2BQN1"/>
<evidence type="ECO:0000313" key="4">
    <source>
        <dbReference type="Proteomes" id="UP000472676"/>
    </source>
</evidence>
<protein>
    <recommendedName>
        <fullName evidence="2">Intradiol ring-cleavage dioxygenases domain-containing protein</fullName>
    </recommendedName>
</protein>
<dbReference type="InterPro" id="IPR015889">
    <property type="entry name" value="Intradiol_dOase_core"/>
</dbReference>
<feature type="region of interest" description="Disordered" evidence="1">
    <location>
        <begin position="39"/>
        <end position="83"/>
    </location>
</feature>
<accession>A0A6M2BQN1</accession>
<evidence type="ECO:0000313" key="3">
    <source>
        <dbReference type="EMBL" id="NGY04600.1"/>
    </source>
</evidence>
<comment type="caution">
    <text evidence="3">The sequence shown here is derived from an EMBL/GenBank/DDBJ whole genome shotgun (WGS) entry which is preliminary data.</text>
</comment>
<dbReference type="PANTHER" id="PTHR34315:SF1">
    <property type="entry name" value="INTRADIOL RING-CLEAVAGE DIOXYGENASES DOMAIN-CONTAINING PROTEIN-RELATED"/>
    <property type="match status" value="1"/>
</dbReference>
<dbReference type="Pfam" id="PF00775">
    <property type="entry name" value="Dioxygenase_C"/>
    <property type="match status" value="1"/>
</dbReference>